<evidence type="ECO:0000313" key="3">
    <source>
        <dbReference type="EMBL" id="KAF2725271.1"/>
    </source>
</evidence>
<dbReference type="Gene3D" id="3.40.50.300">
    <property type="entry name" value="P-loop containing nucleotide triphosphate hydrolases"/>
    <property type="match status" value="1"/>
</dbReference>
<dbReference type="GO" id="GO:0042626">
    <property type="term" value="F:ATPase-coupled transmembrane transporter activity"/>
    <property type="evidence" value="ECO:0007669"/>
    <property type="project" value="TreeGrafter"/>
</dbReference>
<dbReference type="SUPFAM" id="SSF52540">
    <property type="entry name" value="P-loop containing nucleoside triphosphate hydrolases"/>
    <property type="match status" value="1"/>
</dbReference>
<dbReference type="InterPro" id="IPR027417">
    <property type="entry name" value="P-loop_NTPase"/>
</dbReference>
<gene>
    <name evidence="3" type="ORF">K431DRAFT_99824</name>
</gene>
<dbReference type="AlphaFoldDB" id="A0A9P4QI28"/>
<dbReference type="Proteomes" id="UP000799441">
    <property type="component" value="Unassembled WGS sequence"/>
</dbReference>
<accession>A0A9P4QI28</accession>
<keyword evidence="1" id="KW-0547">Nucleotide-binding</keyword>
<organism evidence="3 4">
    <name type="scientific">Polychaeton citri CBS 116435</name>
    <dbReference type="NCBI Taxonomy" id="1314669"/>
    <lineage>
        <taxon>Eukaryota</taxon>
        <taxon>Fungi</taxon>
        <taxon>Dikarya</taxon>
        <taxon>Ascomycota</taxon>
        <taxon>Pezizomycotina</taxon>
        <taxon>Dothideomycetes</taxon>
        <taxon>Dothideomycetidae</taxon>
        <taxon>Capnodiales</taxon>
        <taxon>Capnodiaceae</taxon>
        <taxon>Polychaeton</taxon>
    </lineage>
</organism>
<dbReference type="InterPro" id="IPR050173">
    <property type="entry name" value="ABC_transporter_C-like"/>
</dbReference>
<dbReference type="PANTHER" id="PTHR24223:SF345">
    <property type="entry name" value="ABC MULTIDRUG TRANSPORTER (EUROFUNG)"/>
    <property type="match status" value="1"/>
</dbReference>
<dbReference type="OrthoDB" id="6500128at2759"/>
<evidence type="ECO:0000313" key="4">
    <source>
        <dbReference type="Proteomes" id="UP000799441"/>
    </source>
</evidence>
<evidence type="ECO:0000256" key="1">
    <source>
        <dbReference type="ARBA" id="ARBA00022741"/>
    </source>
</evidence>
<comment type="caution">
    <text evidence="3">The sequence shown here is derived from an EMBL/GenBank/DDBJ whole genome shotgun (WGS) entry which is preliminary data.</text>
</comment>
<evidence type="ECO:0008006" key="5">
    <source>
        <dbReference type="Google" id="ProtNLM"/>
    </source>
</evidence>
<dbReference type="GO" id="GO:0016020">
    <property type="term" value="C:membrane"/>
    <property type="evidence" value="ECO:0007669"/>
    <property type="project" value="TreeGrafter"/>
</dbReference>
<proteinExistence type="predicted"/>
<protein>
    <recommendedName>
        <fullName evidence="5">ABC transporter domain-containing protein</fullName>
    </recommendedName>
</protein>
<dbReference type="PANTHER" id="PTHR24223">
    <property type="entry name" value="ATP-BINDING CASSETTE SUB-FAMILY C"/>
    <property type="match status" value="1"/>
</dbReference>
<dbReference type="GO" id="GO:0005524">
    <property type="term" value="F:ATP binding"/>
    <property type="evidence" value="ECO:0007669"/>
    <property type="project" value="UniProtKB-KW"/>
</dbReference>
<keyword evidence="2" id="KW-0067">ATP-binding</keyword>
<dbReference type="EMBL" id="MU003768">
    <property type="protein sequence ID" value="KAF2725271.1"/>
    <property type="molecule type" value="Genomic_DNA"/>
</dbReference>
<reference evidence="3" key="1">
    <citation type="journal article" date="2020" name="Stud. Mycol.">
        <title>101 Dothideomycetes genomes: a test case for predicting lifestyles and emergence of pathogens.</title>
        <authorList>
            <person name="Haridas S."/>
            <person name="Albert R."/>
            <person name="Binder M."/>
            <person name="Bloem J."/>
            <person name="Labutti K."/>
            <person name="Salamov A."/>
            <person name="Andreopoulos B."/>
            <person name="Baker S."/>
            <person name="Barry K."/>
            <person name="Bills G."/>
            <person name="Bluhm B."/>
            <person name="Cannon C."/>
            <person name="Castanera R."/>
            <person name="Culley D."/>
            <person name="Daum C."/>
            <person name="Ezra D."/>
            <person name="Gonzalez J."/>
            <person name="Henrissat B."/>
            <person name="Kuo A."/>
            <person name="Liang C."/>
            <person name="Lipzen A."/>
            <person name="Lutzoni F."/>
            <person name="Magnuson J."/>
            <person name="Mondo S."/>
            <person name="Nolan M."/>
            <person name="Ohm R."/>
            <person name="Pangilinan J."/>
            <person name="Park H.-J."/>
            <person name="Ramirez L."/>
            <person name="Alfaro M."/>
            <person name="Sun H."/>
            <person name="Tritt A."/>
            <person name="Yoshinaga Y."/>
            <person name="Zwiers L.-H."/>
            <person name="Turgeon B."/>
            <person name="Goodwin S."/>
            <person name="Spatafora J."/>
            <person name="Crous P."/>
            <person name="Grigoriev I."/>
        </authorList>
    </citation>
    <scope>NUCLEOTIDE SEQUENCE</scope>
    <source>
        <strain evidence="3">CBS 116435</strain>
    </source>
</reference>
<evidence type="ECO:0000256" key="2">
    <source>
        <dbReference type="ARBA" id="ARBA00022840"/>
    </source>
</evidence>
<sequence>MFLLKRDVGTYGQPSLKPHDASQNKPMIRMDAAVMWVQACVVWLVRILDVQCMYDKQSRSARRKGHEKANTKSEALYDHEIQSPYLIEIRNGKFGWESGTFALRNMDTRLAGSSLTIVIGPVGSRKSTLCKALIGEILFHGGEFITSTRFVYIGFCEQATFLSNRSVSDNIIGFFPFKAERYAESIEAISLSYNLETFL</sequence>
<name>A0A9P4QI28_9PEZI</name>
<keyword evidence="4" id="KW-1185">Reference proteome</keyword>